<name>A0AAD6D725_9EURO</name>
<evidence type="ECO:0000256" key="2">
    <source>
        <dbReference type="ARBA" id="ARBA00010617"/>
    </source>
</evidence>
<reference evidence="9 10" key="1">
    <citation type="journal article" date="2023" name="IMA Fungus">
        <title>Comparative genomic study of the Penicillium genus elucidates a diverse pangenome and 15 lateral gene transfer events.</title>
        <authorList>
            <person name="Petersen C."/>
            <person name="Sorensen T."/>
            <person name="Nielsen M.R."/>
            <person name="Sondergaard T.E."/>
            <person name="Sorensen J.L."/>
            <person name="Fitzpatrick D.A."/>
            <person name="Frisvad J.C."/>
            <person name="Nielsen K.L."/>
        </authorList>
    </citation>
    <scope>NUCLEOTIDE SEQUENCE [LARGE SCALE GENOMIC DNA]</scope>
    <source>
        <strain evidence="9 10">IBT 35679</strain>
    </source>
</reference>
<dbReference type="GO" id="GO:0004497">
    <property type="term" value="F:monooxygenase activity"/>
    <property type="evidence" value="ECO:0007669"/>
    <property type="project" value="UniProtKB-KW"/>
</dbReference>
<comment type="caution">
    <text evidence="9">The sequence shown here is derived from an EMBL/GenBank/DDBJ whole genome shotgun (WGS) entry which is preliminary data.</text>
</comment>
<dbReference type="PRINTS" id="PR00463">
    <property type="entry name" value="EP450I"/>
</dbReference>
<evidence type="ECO:0000256" key="8">
    <source>
        <dbReference type="SAM" id="Phobius"/>
    </source>
</evidence>
<evidence type="ECO:0000256" key="3">
    <source>
        <dbReference type="ARBA" id="ARBA00022723"/>
    </source>
</evidence>
<keyword evidence="7" id="KW-0349">Heme</keyword>
<keyword evidence="4" id="KW-0560">Oxidoreductase</keyword>
<dbReference type="Gene3D" id="1.10.630.10">
    <property type="entry name" value="Cytochrome P450"/>
    <property type="match status" value="1"/>
</dbReference>
<dbReference type="InterPro" id="IPR001128">
    <property type="entry name" value="Cyt_P450"/>
</dbReference>
<gene>
    <name evidence="9" type="ORF">N7494_001115</name>
</gene>
<dbReference type="InterPro" id="IPR050364">
    <property type="entry name" value="Cytochrome_P450_fung"/>
</dbReference>
<evidence type="ECO:0000256" key="6">
    <source>
        <dbReference type="ARBA" id="ARBA00023033"/>
    </source>
</evidence>
<keyword evidence="10" id="KW-1185">Reference proteome</keyword>
<evidence type="ECO:0000313" key="9">
    <source>
        <dbReference type="EMBL" id="KAJ5557200.1"/>
    </source>
</evidence>
<dbReference type="Pfam" id="PF00067">
    <property type="entry name" value="p450"/>
    <property type="match status" value="1"/>
</dbReference>
<dbReference type="AlphaFoldDB" id="A0AAD6D725"/>
<dbReference type="EMBL" id="JAQIZZ010000001">
    <property type="protein sequence ID" value="KAJ5557200.1"/>
    <property type="molecule type" value="Genomic_DNA"/>
</dbReference>
<dbReference type="CDD" id="cd11065">
    <property type="entry name" value="CYP64-like"/>
    <property type="match status" value="1"/>
</dbReference>
<organism evidence="9 10">
    <name type="scientific">Penicillium frequentans</name>
    <dbReference type="NCBI Taxonomy" id="3151616"/>
    <lineage>
        <taxon>Eukaryota</taxon>
        <taxon>Fungi</taxon>
        <taxon>Dikarya</taxon>
        <taxon>Ascomycota</taxon>
        <taxon>Pezizomycotina</taxon>
        <taxon>Eurotiomycetes</taxon>
        <taxon>Eurotiomycetidae</taxon>
        <taxon>Eurotiales</taxon>
        <taxon>Aspergillaceae</taxon>
        <taxon>Penicillium</taxon>
    </lineage>
</organism>
<dbReference type="PANTHER" id="PTHR46300:SF2">
    <property type="entry name" value="CYTOCHROME P450 MONOOXYGENASE ALNH-RELATED"/>
    <property type="match status" value="1"/>
</dbReference>
<dbReference type="GO" id="GO:0020037">
    <property type="term" value="F:heme binding"/>
    <property type="evidence" value="ECO:0007669"/>
    <property type="project" value="InterPro"/>
</dbReference>
<keyword evidence="5 7" id="KW-0408">Iron</keyword>
<keyword evidence="6" id="KW-0503">Monooxygenase</keyword>
<protein>
    <recommendedName>
        <fullName evidence="11">Cytochrome P450</fullName>
    </recommendedName>
</protein>
<dbReference type="GO" id="GO:0016705">
    <property type="term" value="F:oxidoreductase activity, acting on paired donors, with incorporation or reduction of molecular oxygen"/>
    <property type="evidence" value="ECO:0007669"/>
    <property type="project" value="InterPro"/>
</dbReference>
<dbReference type="PRINTS" id="PR00385">
    <property type="entry name" value="P450"/>
</dbReference>
<dbReference type="PANTHER" id="PTHR46300">
    <property type="entry name" value="P450, PUTATIVE (EUROFUNG)-RELATED-RELATED"/>
    <property type="match status" value="1"/>
</dbReference>
<dbReference type="InterPro" id="IPR036396">
    <property type="entry name" value="Cyt_P450_sf"/>
</dbReference>
<evidence type="ECO:0008006" key="11">
    <source>
        <dbReference type="Google" id="ProtNLM"/>
    </source>
</evidence>
<feature type="binding site" description="axial binding residue" evidence="7">
    <location>
        <position position="470"/>
    </location>
    <ligand>
        <name>heme</name>
        <dbReference type="ChEBI" id="CHEBI:30413"/>
    </ligand>
    <ligandPart>
        <name>Fe</name>
        <dbReference type="ChEBI" id="CHEBI:18248"/>
    </ligandPart>
</feature>
<evidence type="ECO:0000256" key="5">
    <source>
        <dbReference type="ARBA" id="ARBA00023004"/>
    </source>
</evidence>
<dbReference type="GO" id="GO:0043386">
    <property type="term" value="P:mycotoxin biosynthetic process"/>
    <property type="evidence" value="ECO:0007669"/>
    <property type="project" value="UniProtKB-ARBA"/>
</dbReference>
<dbReference type="SUPFAM" id="SSF48264">
    <property type="entry name" value="Cytochrome P450"/>
    <property type="match status" value="1"/>
</dbReference>
<comment type="cofactor">
    <cofactor evidence="1 7">
        <name>heme</name>
        <dbReference type="ChEBI" id="CHEBI:30413"/>
    </cofactor>
</comment>
<comment type="similarity">
    <text evidence="2">Belongs to the cytochrome P450 family.</text>
</comment>
<proteinExistence type="inferred from homology"/>
<evidence type="ECO:0000256" key="4">
    <source>
        <dbReference type="ARBA" id="ARBA00023002"/>
    </source>
</evidence>
<keyword evidence="3 7" id="KW-0479">Metal-binding</keyword>
<dbReference type="InterPro" id="IPR002401">
    <property type="entry name" value="Cyt_P450_E_grp-I"/>
</dbReference>
<dbReference type="GO" id="GO:0005506">
    <property type="term" value="F:iron ion binding"/>
    <property type="evidence" value="ECO:0007669"/>
    <property type="project" value="InterPro"/>
</dbReference>
<evidence type="ECO:0000256" key="7">
    <source>
        <dbReference type="PIRSR" id="PIRSR602401-1"/>
    </source>
</evidence>
<evidence type="ECO:0000256" key="1">
    <source>
        <dbReference type="ARBA" id="ARBA00001971"/>
    </source>
</evidence>
<keyword evidence="8" id="KW-0472">Membrane</keyword>
<sequence>MAGGAPQNLWSQPSRTSNVFTTICLKMAVLSIFNLAFAGIVLPLVLLIAKYAIASRRPKNFPPGPPGLPVIGNLHHLPMRKGFLKQHEWTKEYGSIIGLKLGPLNAVVLNSHRHVSELFDKRGAIYSGRPENYVGGELICPNEIHILLAQYGAGWRTLRKSIQGLLNASAVDALHPIQTAEATQTMCQLLDDPAGYYDHIRRYSTAVILASVFGQRGESFQSPKVQALYHAQDRFTAILEPGATPPVDAFPFLKATPEFLSPWRKEAKEIRQEQSSLYFKLLDETRDRIQKGISIPCFMEKLMDDQEKIGSSDEQVAYLGGTLMEAGSDTTSSTLLMFVLAMTQNPEVLRKAQAEVDRICSSERSPTFDDIGQLEYLSACMNETLRWRPIAPGGIPHMLIQDDHYEGYFLPKGTILFANTWAIHMDESEYEQPDRFLPERFLHNKFGCKTEVTDKHRRTTYGFGAGRRVCSGQRLAENSLMLNIAKMVWLFDIKPTSATPLDVSMSSAFSDGFIVAPKKFPVEFVPRSDKRVQVIRDEYEKSEEFLGRFGKET</sequence>
<accession>A0AAD6D725</accession>
<evidence type="ECO:0000313" key="10">
    <source>
        <dbReference type="Proteomes" id="UP001220324"/>
    </source>
</evidence>
<keyword evidence="8" id="KW-0812">Transmembrane</keyword>
<dbReference type="Proteomes" id="UP001220324">
    <property type="component" value="Unassembled WGS sequence"/>
</dbReference>
<feature type="transmembrane region" description="Helical" evidence="8">
    <location>
        <begin position="20"/>
        <end position="49"/>
    </location>
</feature>
<keyword evidence="8" id="KW-1133">Transmembrane helix</keyword>